<keyword evidence="4 8" id="KW-0812">Transmembrane</keyword>
<evidence type="ECO:0000256" key="2">
    <source>
        <dbReference type="ARBA" id="ARBA00022475"/>
    </source>
</evidence>
<dbReference type="GO" id="GO:0071555">
    <property type="term" value="P:cell wall organization"/>
    <property type="evidence" value="ECO:0007669"/>
    <property type="project" value="TreeGrafter"/>
</dbReference>
<dbReference type="GO" id="GO:0005886">
    <property type="term" value="C:plasma membrane"/>
    <property type="evidence" value="ECO:0007669"/>
    <property type="project" value="UniProtKB-SubCell"/>
</dbReference>
<evidence type="ECO:0000256" key="6">
    <source>
        <dbReference type="ARBA" id="ARBA00023136"/>
    </source>
</evidence>
<dbReference type="Proteomes" id="UP000579281">
    <property type="component" value="Unassembled WGS sequence"/>
</dbReference>
<keyword evidence="3 9" id="KW-0808">Transferase</keyword>
<comment type="caution">
    <text evidence="9">The sequence shown here is derived from an EMBL/GenBank/DDBJ whole genome shotgun (WGS) entry which is preliminary data.</text>
</comment>
<reference evidence="9 10" key="1">
    <citation type="submission" date="2020-08" db="EMBL/GenBank/DDBJ databases">
        <title>Genomic Encyclopedia of Type Strains, Phase IV (KMG-IV): sequencing the most valuable type-strain genomes for metagenomic binning, comparative biology and taxonomic classification.</title>
        <authorList>
            <person name="Goeker M."/>
        </authorList>
    </citation>
    <scope>NUCLEOTIDE SEQUENCE [LARGE SCALE GENOMIC DNA]</scope>
    <source>
        <strain evidence="9 10">DSM 103526</strain>
    </source>
</reference>
<dbReference type="PANTHER" id="PTHR22926:SF3">
    <property type="entry name" value="UNDECAPRENYL-PHOSPHATE ALPHA-N-ACETYLGLUCOSAMINYL 1-PHOSPHATE TRANSFERASE"/>
    <property type="match status" value="1"/>
</dbReference>
<accession>A0A841KQJ2</accession>
<dbReference type="AlphaFoldDB" id="A0A841KQJ2"/>
<organism evidence="9 10">
    <name type="scientific">Anaerosolibacter carboniphilus</name>
    <dbReference type="NCBI Taxonomy" id="1417629"/>
    <lineage>
        <taxon>Bacteria</taxon>
        <taxon>Bacillati</taxon>
        <taxon>Bacillota</taxon>
        <taxon>Clostridia</taxon>
        <taxon>Peptostreptococcales</taxon>
        <taxon>Thermotaleaceae</taxon>
        <taxon>Anaerosolibacter</taxon>
    </lineage>
</organism>
<feature type="transmembrane region" description="Helical" evidence="8">
    <location>
        <begin position="164"/>
        <end position="182"/>
    </location>
</feature>
<evidence type="ECO:0000256" key="3">
    <source>
        <dbReference type="ARBA" id="ARBA00022679"/>
    </source>
</evidence>
<dbReference type="Pfam" id="PF00953">
    <property type="entry name" value="Glycos_transf_4"/>
    <property type="match status" value="1"/>
</dbReference>
<keyword evidence="2" id="KW-1003">Cell membrane</keyword>
<gene>
    <name evidence="9" type="ORF">HNQ80_001786</name>
</gene>
<feature type="transmembrane region" description="Helical" evidence="8">
    <location>
        <begin position="241"/>
        <end position="262"/>
    </location>
</feature>
<dbReference type="InterPro" id="IPR000715">
    <property type="entry name" value="Glycosyl_transferase_4"/>
</dbReference>
<name>A0A841KQJ2_9FIRM</name>
<dbReference type="GO" id="GO:0009103">
    <property type="term" value="P:lipopolysaccharide biosynthetic process"/>
    <property type="evidence" value="ECO:0007669"/>
    <property type="project" value="TreeGrafter"/>
</dbReference>
<evidence type="ECO:0000256" key="1">
    <source>
        <dbReference type="ARBA" id="ARBA00004651"/>
    </source>
</evidence>
<feature type="transmembrane region" description="Helical" evidence="8">
    <location>
        <begin position="103"/>
        <end position="125"/>
    </location>
</feature>
<feature type="transmembrane region" description="Helical" evidence="8">
    <location>
        <begin position="137"/>
        <end position="157"/>
    </location>
</feature>
<feature type="transmembrane region" description="Helical" evidence="8">
    <location>
        <begin position="293"/>
        <end position="314"/>
    </location>
</feature>
<feature type="transmembrane region" description="Helical" evidence="8">
    <location>
        <begin position="71"/>
        <end position="91"/>
    </location>
</feature>
<feature type="binding site" evidence="7">
    <location>
        <position position="216"/>
    </location>
    <ligand>
        <name>Mg(2+)</name>
        <dbReference type="ChEBI" id="CHEBI:18420"/>
    </ligand>
</feature>
<proteinExistence type="predicted"/>
<feature type="transmembrane region" description="Helical" evidence="8">
    <location>
        <begin position="217"/>
        <end position="235"/>
    </location>
</feature>
<dbReference type="GO" id="GO:0046872">
    <property type="term" value="F:metal ion binding"/>
    <property type="evidence" value="ECO:0007669"/>
    <property type="project" value="UniProtKB-KW"/>
</dbReference>
<evidence type="ECO:0000256" key="4">
    <source>
        <dbReference type="ARBA" id="ARBA00022692"/>
    </source>
</evidence>
<keyword evidence="7" id="KW-0460">Magnesium</keyword>
<comment type="subcellular location">
    <subcellularLocation>
        <location evidence="1">Cell membrane</location>
        <topology evidence="1">Multi-pass membrane protein</topology>
    </subcellularLocation>
</comment>
<keyword evidence="5 8" id="KW-1133">Transmembrane helix</keyword>
<dbReference type="GO" id="GO:0016780">
    <property type="term" value="F:phosphotransferase activity, for other substituted phosphate groups"/>
    <property type="evidence" value="ECO:0007669"/>
    <property type="project" value="InterPro"/>
</dbReference>
<keyword evidence="10" id="KW-1185">Reference proteome</keyword>
<sequence>MKYLISLLMIFLIVYILMPILKEYAVSVNFVDKPTGRKKHKEPIPLIGGVAIFFGFLCGYIFLIKPVDQKFFSILIASFLILLIGLVDDWYKTQGKEFSVWPRLAVQTISAVIVYFSGIVFYGFTNPFTQQYIVLPEFLQFILTVLWLLGVTTVINWSDGMDGLAGSLTAIAGSTLFVVALAKGQNDSALLSVLVVGAVLGFLRYNRHPAQVFMGDSGANFLGFLLGVIALDGAFKQATFISILIPVLALGVPIFDNIFVVVRRFLNGQPIYKADAGQIHHRLLSSGLNPKQVVVFINLISVCLSLMSIIILLLKV</sequence>
<evidence type="ECO:0000256" key="5">
    <source>
        <dbReference type="ARBA" id="ARBA00022989"/>
    </source>
</evidence>
<feature type="binding site" evidence="7">
    <location>
        <position position="156"/>
    </location>
    <ligand>
        <name>Mg(2+)</name>
        <dbReference type="ChEBI" id="CHEBI:18420"/>
    </ligand>
</feature>
<dbReference type="PANTHER" id="PTHR22926">
    <property type="entry name" value="PHOSPHO-N-ACETYLMURAMOYL-PENTAPEPTIDE-TRANSFERASE"/>
    <property type="match status" value="1"/>
</dbReference>
<protein>
    <submittedName>
        <fullName evidence="9">UDP-N-acetylmuramyl pentapeptide phosphotransferase/UDP-N-acetylglucosamine-1-phosphate transferase</fullName>
    </submittedName>
</protein>
<comment type="cofactor">
    <cofactor evidence="7">
        <name>Mg(2+)</name>
        <dbReference type="ChEBI" id="CHEBI:18420"/>
    </cofactor>
</comment>
<keyword evidence="6 8" id="KW-0472">Membrane</keyword>
<evidence type="ECO:0000313" key="10">
    <source>
        <dbReference type="Proteomes" id="UP000579281"/>
    </source>
</evidence>
<dbReference type="EMBL" id="JACHEN010000009">
    <property type="protein sequence ID" value="MBB6215697.1"/>
    <property type="molecule type" value="Genomic_DNA"/>
</dbReference>
<evidence type="ECO:0000256" key="7">
    <source>
        <dbReference type="PIRSR" id="PIRSR600715-1"/>
    </source>
</evidence>
<evidence type="ECO:0000256" key="8">
    <source>
        <dbReference type="SAM" id="Phobius"/>
    </source>
</evidence>
<keyword evidence="7" id="KW-0479">Metal-binding</keyword>
<dbReference type="GO" id="GO:0044038">
    <property type="term" value="P:cell wall macromolecule biosynthetic process"/>
    <property type="evidence" value="ECO:0007669"/>
    <property type="project" value="TreeGrafter"/>
</dbReference>
<evidence type="ECO:0000313" key="9">
    <source>
        <dbReference type="EMBL" id="MBB6215697.1"/>
    </source>
</evidence>
<feature type="transmembrane region" description="Helical" evidence="8">
    <location>
        <begin position="46"/>
        <end position="65"/>
    </location>
</feature>
<dbReference type="CDD" id="cd06853">
    <property type="entry name" value="GT_WecA_like"/>
    <property type="match status" value="1"/>
</dbReference>
<feature type="transmembrane region" description="Helical" evidence="8">
    <location>
        <begin position="6"/>
        <end position="25"/>
    </location>
</feature>
<feature type="transmembrane region" description="Helical" evidence="8">
    <location>
        <begin position="188"/>
        <end position="205"/>
    </location>
</feature>